<feature type="transmembrane region" description="Helical" evidence="12">
    <location>
        <begin position="149"/>
        <end position="166"/>
    </location>
</feature>
<dbReference type="GO" id="GO:0004577">
    <property type="term" value="F:N-acetylglucosaminyldiphosphodolichol N-acetylglucosaminyltransferase activity"/>
    <property type="evidence" value="ECO:0007669"/>
    <property type="project" value="TreeGrafter"/>
</dbReference>
<keyword evidence="14" id="KW-1185">Reference proteome</keyword>
<protein>
    <recommendedName>
        <fullName evidence="5">UDP-N-acetylglucosamine transferase subunit ALG14</fullName>
    </recommendedName>
    <alternativeName>
        <fullName evidence="10">Asparagine-linked glycosylation protein 14</fullName>
    </alternativeName>
</protein>
<feature type="transmembrane region" description="Helical" evidence="12">
    <location>
        <begin position="108"/>
        <end position="128"/>
    </location>
</feature>
<sequence length="373" mass="41518">MDSEAWAAKASGSAKAPLDDGLSQRNVHNQSPSSSPTQPRSSSSPNRSPPSAKTPPSPSSTSKRLNRDDITTDKVIIADRSYTMFVLLFILGMIPIIILALVMMGVPFMGLLLGGVSLCVYAVVRNWYMKWGYKLPIPSRFANAGRTRTGNLLDGVPAAFFLYVLGSGGHTAEMFELIRKSANPACNVHRRYIYTLGDNNSLNAIINFETRVQQLFGHNGGTWDAYQVVRARNIHQPIYTAWFTSLLSILSIYDALTTTPRERRHSPEERRIFKHPHVITTNGPASGVMTALVARLLKIFSIAPQNSLKVVFIETWAHVSTLSFTGKIFHWARYFGGITDVFVVQHHEVADKYGYRVFDFIIPVPRRPANTHG</sequence>
<dbReference type="GO" id="GO:0031965">
    <property type="term" value="C:nuclear membrane"/>
    <property type="evidence" value="ECO:0007669"/>
    <property type="project" value="UniProtKB-SubCell"/>
</dbReference>
<dbReference type="GO" id="GO:0006488">
    <property type="term" value="P:dolichol-linked oligosaccharide biosynthetic process"/>
    <property type="evidence" value="ECO:0007669"/>
    <property type="project" value="InterPro"/>
</dbReference>
<accession>A0A1J7JBK9</accession>
<evidence type="ECO:0000256" key="2">
    <source>
        <dbReference type="ARBA" id="ARBA00004590"/>
    </source>
</evidence>
<evidence type="ECO:0000256" key="11">
    <source>
        <dbReference type="SAM" id="MobiDB-lite"/>
    </source>
</evidence>
<dbReference type="InParanoid" id="A0A1J7JBK9"/>
<feature type="region of interest" description="Disordered" evidence="11">
    <location>
        <begin position="1"/>
        <end position="66"/>
    </location>
</feature>
<proteinExistence type="inferred from homology"/>
<dbReference type="EMBL" id="KV875099">
    <property type="protein sequence ID" value="OIW27152.1"/>
    <property type="molecule type" value="Genomic_DNA"/>
</dbReference>
<keyword evidence="9 12" id="KW-0472">Membrane</keyword>
<evidence type="ECO:0000256" key="6">
    <source>
        <dbReference type="ARBA" id="ARBA00022692"/>
    </source>
</evidence>
<keyword evidence="7" id="KW-0256">Endoplasmic reticulum</keyword>
<evidence type="ECO:0000256" key="9">
    <source>
        <dbReference type="ARBA" id="ARBA00023136"/>
    </source>
</evidence>
<evidence type="ECO:0000256" key="12">
    <source>
        <dbReference type="SAM" id="Phobius"/>
    </source>
</evidence>
<name>A0A1J7JBK9_9PEZI</name>
<evidence type="ECO:0000313" key="13">
    <source>
        <dbReference type="EMBL" id="OIW27152.1"/>
    </source>
</evidence>
<dbReference type="PANTHER" id="PTHR12154">
    <property type="entry name" value="GLYCOSYL TRANSFERASE-RELATED"/>
    <property type="match status" value="1"/>
</dbReference>
<reference evidence="13 14" key="1">
    <citation type="submission" date="2016-10" db="EMBL/GenBank/DDBJ databases">
        <title>Draft genome sequence of Coniochaeta ligniaria NRRL30616, a lignocellulolytic fungus for bioabatement of inhibitors in plant biomass hydrolysates.</title>
        <authorList>
            <consortium name="DOE Joint Genome Institute"/>
            <person name="Jimenez D.J."/>
            <person name="Hector R.E."/>
            <person name="Riley R."/>
            <person name="Sun H."/>
            <person name="Grigoriev I.V."/>
            <person name="Van Elsas J.D."/>
            <person name="Nichols N.N."/>
        </authorList>
    </citation>
    <scope>NUCLEOTIDE SEQUENCE [LARGE SCALE GENOMIC DNA]</scope>
    <source>
        <strain evidence="13 14">NRRL 30616</strain>
    </source>
</reference>
<keyword evidence="6 12" id="KW-0812">Transmembrane</keyword>
<gene>
    <name evidence="13" type="ORF">CONLIGDRAFT_715687</name>
</gene>
<dbReference type="OrthoDB" id="17098at2759"/>
<dbReference type="PANTHER" id="PTHR12154:SF4">
    <property type="entry name" value="UDP-N-ACETYLGLUCOSAMINE TRANSFERASE SUBUNIT ALG14 HOMOLOG"/>
    <property type="match status" value="1"/>
</dbReference>
<evidence type="ECO:0000313" key="14">
    <source>
        <dbReference type="Proteomes" id="UP000182658"/>
    </source>
</evidence>
<feature type="compositionally biased region" description="Low complexity" evidence="11">
    <location>
        <begin position="1"/>
        <end position="16"/>
    </location>
</feature>
<evidence type="ECO:0000256" key="1">
    <source>
        <dbReference type="ARBA" id="ARBA00004389"/>
    </source>
</evidence>
<organism evidence="13 14">
    <name type="scientific">Coniochaeta ligniaria NRRL 30616</name>
    <dbReference type="NCBI Taxonomy" id="1408157"/>
    <lineage>
        <taxon>Eukaryota</taxon>
        <taxon>Fungi</taxon>
        <taxon>Dikarya</taxon>
        <taxon>Ascomycota</taxon>
        <taxon>Pezizomycotina</taxon>
        <taxon>Sordariomycetes</taxon>
        <taxon>Sordariomycetidae</taxon>
        <taxon>Coniochaetales</taxon>
        <taxon>Coniochaetaceae</taxon>
        <taxon>Coniochaeta</taxon>
    </lineage>
</organism>
<evidence type="ECO:0000256" key="5">
    <source>
        <dbReference type="ARBA" id="ARBA00017467"/>
    </source>
</evidence>
<feature type="compositionally biased region" description="Low complexity" evidence="11">
    <location>
        <begin position="29"/>
        <end position="51"/>
    </location>
</feature>
<dbReference type="AlphaFoldDB" id="A0A1J7JBK9"/>
<dbReference type="Pfam" id="PF08660">
    <property type="entry name" value="Alg14"/>
    <property type="match status" value="1"/>
</dbReference>
<dbReference type="InterPro" id="IPR013969">
    <property type="entry name" value="Oligosacch_biosynth_Alg14"/>
</dbReference>
<evidence type="ECO:0000256" key="7">
    <source>
        <dbReference type="ARBA" id="ARBA00022824"/>
    </source>
</evidence>
<evidence type="ECO:0000256" key="10">
    <source>
        <dbReference type="ARBA" id="ARBA00032062"/>
    </source>
</evidence>
<comment type="subcellular location">
    <subcellularLocation>
        <location evidence="1">Endoplasmic reticulum membrane</location>
        <topology evidence="1">Single-pass membrane protein</topology>
    </subcellularLocation>
    <subcellularLocation>
        <location evidence="2">Nucleus membrane</location>
        <topology evidence="2">Single-pass membrane protein</topology>
    </subcellularLocation>
</comment>
<dbReference type="Proteomes" id="UP000182658">
    <property type="component" value="Unassembled WGS sequence"/>
</dbReference>
<dbReference type="GO" id="GO:0043541">
    <property type="term" value="C:UDP-N-acetylglucosamine transferase complex"/>
    <property type="evidence" value="ECO:0007669"/>
    <property type="project" value="TreeGrafter"/>
</dbReference>
<evidence type="ECO:0000256" key="8">
    <source>
        <dbReference type="ARBA" id="ARBA00022989"/>
    </source>
</evidence>
<evidence type="ECO:0000256" key="3">
    <source>
        <dbReference type="ARBA" id="ARBA00009731"/>
    </source>
</evidence>
<keyword evidence="8 12" id="KW-1133">Transmembrane helix</keyword>
<dbReference type="FunCoup" id="A0A1J7JBK9">
    <property type="interactions" value="293"/>
</dbReference>
<feature type="transmembrane region" description="Helical" evidence="12">
    <location>
        <begin position="82"/>
        <end position="102"/>
    </location>
</feature>
<comment type="subunit">
    <text evidence="4">Heterodimer with ALG13 to form a functional enzyme.</text>
</comment>
<dbReference type="STRING" id="1408157.A0A1J7JBK9"/>
<comment type="similarity">
    <text evidence="3">Belongs to the ALG14 family.</text>
</comment>
<evidence type="ECO:0000256" key="4">
    <source>
        <dbReference type="ARBA" id="ARBA00011335"/>
    </source>
</evidence>